<dbReference type="InterPro" id="IPR002205">
    <property type="entry name" value="Topo_IIA_dom_A"/>
</dbReference>
<dbReference type="InterPro" id="IPR013757">
    <property type="entry name" value="Topo_IIA_A_a_sf"/>
</dbReference>
<dbReference type="Gene3D" id="2.120.10.90">
    <property type="entry name" value="DNA gyrase/topoisomerase IV, subunit A, C-terminal"/>
    <property type="match status" value="1"/>
</dbReference>
<dbReference type="Pfam" id="PF03989">
    <property type="entry name" value="DNA_gyraseA_C"/>
    <property type="match status" value="6"/>
</dbReference>
<dbReference type="FunFam" id="3.30.1360.40:FF:000002">
    <property type="entry name" value="DNA gyrase subunit A"/>
    <property type="match status" value="1"/>
</dbReference>
<keyword evidence="10" id="KW-1185">Reference proteome</keyword>
<dbReference type="PROSITE" id="PS52040">
    <property type="entry name" value="TOPO_IIA"/>
    <property type="match status" value="1"/>
</dbReference>
<evidence type="ECO:0000256" key="7">
    <source>
        <dbReference type="PROSITE-ProRule" id="PRU01384"/>
    </source>
</evidence>
<dbReference type="GO" id="GO:0003918">
    <property type="term" value="F:DNA topoisomerase type II (double strand cut, ATP-hydrolyzing) activity"/>
    <property type="evidence" value="ECO:0007669"/>
    <property type="project" value="UniProtKB-EC"/>
</dbReference>
<feature type="active site" description="O-(5'-phospho-DNA)-tyrosine intermediate" evidence="7">
    <location>
        <position position="125"/>
    </location>
</feature>
<dbReference type="CDD" id="cd00187">
    <property type="entry name" value="TOP4c"/>
    <property type="match status" value="1"/>
</dbReference>
<dbReference type="NCBIfam" id="NF004043">
    <property type="entry name" value="PRK05560.1"/>
    <property type="match status" value="1"/>
</dbReference>
<organism evidence="9 10">
    <name type="scientific">Paralvinella palmiformis</name>
    <dbReference type="NCBI Taxonomy" id="53620"/>
    <lineage>
        <taxon>Eukaryota</taxon>
        <taxon>Metazoa</taxon>
        <taxon>Spiralia</taxon>
        <taxon>Lophotrochozoa</taxon>
        <taxon>Annelida</taxon>
        <taxon>Polychaeta</taxon>
        <taxon>Sedentaria</taxon>
        <taxon>Canalipalpata</taxon>
        <taxon>Terebellida</taxon>
        <taxon>Terebelliformia</taxon>
        <taxon>Alvinellidae</taxon>
        <taxon>Paralvinella</taxon>
    </lineage>
</organism>
<evidence type="ECO:0000256" key="1">
    <source>
        <dbReference type="ARBA" id="ARBA00000185"/>
    </source>
</evidence>
<evidence type="ECO:0000313" key="10">
    <source>
        <dbReference type="Proteomes" id="UP001208570"/>
    </source>
</evidence>
<dbReference type="InterPro" id="IPR006691">
    <property type="entry name" value="GyrA/parC_rep"/>
</dbReference>
<dbReference type="Gene3D" id="1.10.268.10">
    <property type="entry name" value="Topoisomerase, domain 3"/>
    <property type="match status" value="1"/>
</dbReference>
<dbReference type="FunFam" id="1.10.268.10:FF:000001">
    <property type="entry name" value="DNA gyrase subunit A"/>
    <property type="match status" value="1"/>
</dbReference>
<dbReference type="InterPro" id="IPR050220">
    <property type="entry name" value="Type_II_DNA_Topoisomerases"/>
</dbReference>
<dbReference type="SUPFAM" id="SSF101904">
    <property type="entry name" value="GyrA/ParC C-terminal domain-like"/>
    <property type="match status" value="1"/>
</dbReference>
<evidence type="ECO:0000313" key="9">
    <source>
        <dbReference type="EMBL" id="KAK2146797.1"/>
    </source>
</evidence>
<gene>
    <name evidence="9" type="ORF">LSH36_583g02007</name>
</gene>
<proteinExistence type="inferred from homology"/>
<comment type="similarity">
    <text evidence="2">Belongs to the type II topoisomerase GyrA/ParC subunit family.</text>
</comment>
<dbReference type="Gene3D" id="3.30.1360.40">
    <property type="match status" value="1"/>
</dbReference>
<feature type="domain" description="Topo IIA-type catalytic" evidence="8">
    <location>
        <begin position="37"/>
        <end position="501"/>
    </location>
</feature>
<dbReference type="SMART" id="SM00434">
    <property type="entry name" value="TOP4c"/>
    <property type="match status" value="1"/>
</dbReference>
<dbReference type="GO" id="GO:0003677">
    <property type="term" value="F:DNA binding"/>
    <property type="evidence" value="ECO:0007669"/>
    <property type="project" value="UniProtKB-UniRule"/>
</dbReference>
<keyword evidence="6 7" id="KW-0413">Isomerase</keyword>
<dbReference type="EC" id="5.6.2.2" evidence="3"/>
<evidence type="ECO:0000256" key="6">
    <source>
        <dbReference type="ARBA" id="ARBA00023235"/>
    </source>
</evidence>
<dbReference type="Proteomes" id="UP001208570">
    <property type="component" value="Unassembled WGS sequence"/>
</dbReference>
<accession>A0AAD9MV00</accession>
<evidence type="ECO:0000256" key="2">
    <source>
        <dbReference type="ARBA" id="ARBA00008263"/>
    </source>
</evidence>
<dbReference type="InterPro" id="IPR013760">
    <property type="entry name" value="Topo_IIA-like_dom_sf"/>
</dbReference>
<evidence type="ECO:0000256" key="3">
    <source>
        <dbReference type="ARBA" id="ARBA00012895"/>
    </source>
</evidence>
<protein>
    <recommendedName>
        <fullName evidence="3">DNA topoisomerase (ATP-hydrolyzing)</fullName>
        <ecNumber evidence="3">5.6.2.2</ecNumber>
    </recommendedName>
</protein>
<dbReference type="SUPFAM" id="SSF56719">
    <property type="entry name" value="Type II DNA topoisomerase"/>
    <property type="match status" value="1"/>
</dbReference>
<comment type="catalytic activity">
    <reaction evidence="1 7">
        <text>ATP-dependent breakage, passage and rejoining of double-stranded DNA.</text>
        <dbReference type="EC" id="5.6.2.2"/>
    </reaction>
</comment>
<dbReference type="NCBIfam" id="TIGR01063">
    <property type="entry name" value="gyrA"/>
    <property type="match status" value="1"/>
</dbReference>
<dbReference type="GO" id="GO:0009330">
    <property type="term" value="C:DNA topoisomerase type II (double strand cut, ATP-hydrolyzing) complex"/>
    <property type="evidence" value="ECO:0007669"/>
    <property type="project" value="TreeGrafter"/>
</dbReference>
<dbReference type="Pfam" id="PF00521">
    <property type="entry name" value="DNA_topoisoIV"/>
    <property type="match status" value="1"/>
</dbReference>
<name>A0AAD9MV00_9ANNE</name>
<dbReference type="GO" id="GO:0006265">
    <property type="term" value="P:DNA topological change"/>
    <property type="evidence" value="ECO:0007669"/>
    <property type="project" value="UniProtKB-UniRule"/>
</dbReference>
<dbReference type="InterPro" id="IPR035516">
    <property type="entry name" value="Gyrase/topoIV_suA_C"/>
</dbReference>
<reference evidence="9" key="1">
    <citation type="journal article" date="2023" name="Mol. Biol. Evol.">
        <title>Third-Generation Sequencing Reveals the Adaptive Role of the Epigenome in Three Deep-Sea Polychaetes.</title>
        <authorList>
            <person name="Perez M."/>
            <person name="Aroh O."/>
            <person name="Sun Y."/>
            <person name="Lan Y."/>
            <person name="Juniper S.K."/>
            <person name="Young C.R."/>
            <person name="Angers B."/>
            <person name="Qian P.Y."/>
        </authorList>
    </citation>
    <scope>NUCLEOTIDE SEQUENCE</scope>
    <source>
        <strain evidence="9">P08H-3</strain>
    </source>
</reference>
<dbReference type="PANTHER" id="PTHR43493">
    <property type="entry name" value="DNA GYRASE/TOPOISOMERASE SUBUNIT A"/>
    <property type="match status" value="1"/>
</dbReference>
<dbReference type="Gene3D" id="3.90.199.10">
    <property type="entry name" value="Topoisomerase II, domain 5"/>
    <property type="match status" value="1"/>
</dbReference>
<comment type="caution">
    <text evidence="9">The sequence shown here is derived from an EMBL/GenBank/DDBJ whole genome shotgun (WGS) entry which is preliminary data.</text>
</comment>
<dbReference type="EMBL" id="JAODUP010000583">
    <property type="protein sequence ID" value="KAK2146797.1"/>
    <property type="molecule type" value="Genomic_DNA"/>
</dbReference>
<evidence type="ECO:0000256" key="4">
    <source>
        <dbReference type="ARBA" id="ARBA00023029"/>
    </source>
</evidence>
<keyword evidence="4 7" id="KW-0799">Topoisomerase</keyword>
<dbReference type="GO" id="GO:0005737">
    <property type="term" value="C:cytoplasm"/>
    <property type="evidence" value="ECO:0007669"/>
    <property type="project" value="TreeGrafter"/>
</dbReference>
<dbReference type="GO" id="GO:0005524">
    <property type="term" value="F:ATP binding"/>
    <property type="evidence" value="ECO:0007669"/>
    <property type="project" value="InterPro"/>
</dbReference>
<sequence length="817" mass="91867">MEKEKKKEGQTFLVPIEQELTTSYLRYAMSVIVSRALPDVRDGLKPVHRRILYAMHSMGLRAHLPFKKCGRIVGDVLGKFHPHGEQSIYDALARLGQDFSMRYPLIDGQGNFGSIDGDSPAAMRYTEARLSALAELFLSDIDKGTVEFAPNYDDSLEEPSVLPSILPNLLVNGTNGIAVGMATNIPAHNLREISNAICAIVENEHLTEDELFSFVKGPDFPTGGVIHGASGIKQAYRTGKGHLVLRAKIDFEEKGSKRMLVVTEIPYQIRKSDLLQQIAKQIQDKNIEGVVDIRDESDRRGMRVLFFLKNHANVNIVLNQLYKSSDLQTTVGFYALAIVNGSPQTLPLVEMILQFIRHRREVITRRTAFDLKKSKAKEHILLGFVRALEAIDEVIRIIRKAKNVQDAQHELCTWLQLSEKQGKAILDMKLYRLNSMEVQNIRIQLADIQKHIKNLENILSHKKEIDAIIIKETRQMAERFGDDRRTLIVHDEVEFLDRGELLQKQVVVITISGGGYIKRVLLKQYRTQSRGGKGSSSSRSLLRSDDYIAHMIVGSTHDYVLFTTSLGRSFWIKGYDIPEAGRNAKGTHISMLFPFKQDEKLASMVMLSAYDDETFLFFATRYGIVKRLPTSALKNAKRRGTISINLQPGDSLVDAFSVTEEEDFFLVSQRGKGLRFPVHQVRPSGKVARGVRGMRLKKNDSMMAACAVRKDSEILLVTEKGYGKRMYARECMAHNRGTGGQTVYRIEEERTGKLINVMTVSPDDTCMLIAESGNTVRFRIGDVAIQKRNTMGVCLMKIGVGNKIRAVSCTSMDTILS</sequence>
<dbReference type="NCBIfam" id="NF004044">
    <property type="entry name" value="PRK05561.1"/>
    <property type="match status" value="1"/>
</dbReference>
<evidence type="ECO:0000256" key="5">
    <source>
        <dbReference type="ARBA" id="ARBA00023125"/>
    </source>
</evidence>
<dbReference type="AlphaFoldDB" id="A0AAD9MV00"/>
<dbReference type="InterPro" id="IPR013758">
    <property type="entry name" value="Topo_IIA_A/C_ab"/>
</dbReference>
<dbReference type="FunFam" id="3.90.199.10:FF:000001">
    <property type="entry name" value="DNA gyrase subunit A"/>
    <property type="match status" value="1"/>
</dbReference>
<dbReference type="PANTHER" id="PTHR43493:SF5">
    <property type="entry name" value="DNA GYRASE SUBUNIT A, CHLOROPLASTIC_MITOCHONDRIAL"/>
    <property type="match status" value="1"/>
</dbReference>
<evidence type="ECO:0000259" key="8">
    <source>
        <dbReference type="PROSITE" id="PS52040"/>
    </source>
</evidence>
<keyword evidence="5 7" id="KW-0238">DNA-binding</keyword>